<name>A0A1G7NA37_9FLAO</name>
<proteinExistence type="predicted"/>
<dbReference type="Proteomes" id="UP000199203">
    <property type="component" value="Unassembled WGS sequence"/>
</dbReference>
<organism evidence="2 3">
    <name type="scientific">Epilithonimonas hungarica</name>
    <dbReference type="NCBI Taxonomy" id="454006"/>
    <lineage>
        <taxon>Bacteria</taxon>
        <taxon>Pseudomonadati</taxon>
        <taxon>Bacteroidota</taxon>
        <taxon>Flavobacteriia</taxon>
        <taxon>Flavobacteriales</taxon>
        <taxon>Weeksellaceae</taxon>
        <taxon>Chryseobacterium group</taxon>
        <taxon>Epilithonimonas</taxon>
    </lineage>
</organism>
<protein>
    <submittedName>
        <fullName evidence="2">Uncharacterized protein</fullName>
    </submittedName>
</protein>
<evidence type="ECO:0000256" key="1">
    <source>
        <dbReference type="SAM" id="SignalP"/>
    </source>
</evidence>
<dbReference type="RefSeq" id="WP_245707149.1">
    <property type="nucleotide sequence ID" value="NZ_FNBH01000002.1"/>
</dbReference>
<feature type="signal peptide" evidence="1">
    <location>
        <begin position="1"/>
        <end position="20"/>
    </location>
</feature>
<accession>A0A1G7NA37</accession>
<gene>
    <name evidence="2" type="ORF">SAMN05421825_1923</name>
</gene>
<dbReference type="STRING" id="454006.SAMN05421825_1923"/>
<evidence type="ECO:0000313" key="3">
    <source>
        <dbReference type="Proteomes" id="UP000199203"/>
    </source>
</evidence>
<sequence>MQAKKSLIIFFSLLCATVFSQVKDTLLLKEVLKQLKLTEKNINLEIASDRPLPYLAGKTALVIPKYKVNEEDQYGNFYFEIEPYIIIADQKTGKVLNQYRIPEEWVSDAVKLSSITIDTGLYHLNANTRAFGVRVDYSGSSNPNPYGRSDLSLFIIQNNSIKRVLKDYTISDYHGEWDTRCTGEFEEMSAVIDIDKIQSKGYNNLILKITDQMTKSTRTSDDCVEKKKTTKRIKTLKFSGTEYQ</sequence>
<reference evidence="3" key="1">
    <citation type="submission" date="2016-10" db="EMBL/GenBank/DDBJ databases">
        <authorList>
            <person name="Varghese N."/>
            <person name="Submissions S."/>
        </authorList>
    </citation>
    <scope>NUCLEOTIDE SEQUENCE [LARGE SCALE GENOMIC DNA]</scope>
    <source>
        <strain evidence="3">DSM 19684</strain>
    </source>
</reference>
<feature type="chain" id="PRO_5011472178" evidence="1">
    <location>
        <begin position="21"/>
        <end position="244"/>
    </location>
</feature>
<keyword evidence="3" id="KW-1185">Reference proteome</keyword>
<keyword evidence="1" id="KW-0732">Signal</keyword>
<dbReference type="AlphaFoldDB" id="A0A1G7NA37"/>
<dbReference type="EMBL" id="FNBH01000002">
    <property type="protein sequence ID" value="SDF70854.1"/>
    <property type="molecule type" value="Genomic_DNA"/>
</dbReference>
<evidence type="ECO:0000313" key="2">
    <source>
        <dbReference type="EMBL" id="SDF70854.1"/>
    </source>
</evidence>